<proteinExistence type="predicted"/>
<evidence type="ECO:0000313" key="2">
    <source>
        <dbReference type="EMBL" id="TFF39178.1"/>
    </source>
</evidence>
<gene>
    <name evidence="2" type="ORF">E2R66_06025</name>
</gene>
<sequence length="191" mass="21682">MRTYFFGASLILGVLLVCGFTYTGLGNRDANFKQEFLRLINKTRTKGCNCGSKWYPPAAPLIWNDQLEKAAQGHADDMARRQYFNHTSKDGRSMSDRIVFAGYFFKGYRSFMVGENIAMGQSSIAEVMAGWFKSEGHCQNLMNPGFKEIGVAETDHYWVQDFGGRVSFSPQEQKMIKAGKYRLVQKEGDKH</sequence>
<name>A0A4Y8SJT4_9SPHI</name>
<dbReference type="Proteomes" id="UP000297540">
    <property type="component" value="Unassembled WGS sequence"/>
</dbReference>
<dbReference type="Pfam" id="PF00188">
    <property type="entry name" value="CAP"/>
    <property type="match status" value="1"/>
</dbReference>
<dbReference type="AlphaFoldDB" id="A0A4Y8SJT4"/>
<reference evidence="2 3" key="1">
    <citation type="journal article" date="2017" name="Int. J. Syst. Evol. Microbiol.">
        <title>Mucilaginibacterpsychrotolerans sp. nov., isolated from peatlands.</title>
        <authorList>
            <person name="Deng Y."/>
            <person name="Shen L."/>
            <person name="Xu B."/>
            <person name="Liu Y."/>
            <person name="Gu Z."/>
            <person name="Liu H."/>
            <person name="Zhou Y."/>
        </authorList>
    </citation>
    <scope>NUCLEOTIDE SEQUENCE [LARGE SCALE GENOMIC DNA]</scope>
    <source>
        <strain evidence="2 3">NH7-4</strain>
    </source>
</reference>
<evidence type="ECO:0000313" key="3">
    <source>
        <dbReference type="Proteomes" id="UP000297540"/>
    </source>
</evidence>
<dbReference type="RefSeq" id="WP_133227841.1">
    <property type="nucleotide sequence ID" value="NZ_SOZE01000004.1"/>
</dbReference>
<dbReference type="EMBL" id="SOZE01000004">
    <property type="protein sequence ID" value="TFF39178.1"/>
    <property type="molecule type" value="Genomic_DNA"/>
</dbReference>
<dbReference type="CDD" id="cd05379">
    <property type="entry name" value="CAP_bacterial"/>
    <property type="match status" value="1"/>
</dbReference>
<dbReference type="InterPro" id="IPR014044">
    <property type="entry name" value="CAP_dom"/>
</dbReference>
<evidence type="ECO:0000259" key="1">
    <source>
        <dbReference type="Pfam" id="PF00188"/>
    </source>
</evidence>
<dbReference type="PANTHER" id="PTHR31157">
    <property type="entry name" value="SCP DOMAIN-CONTAINING PROTEIN"/>
    <property type="match status" value="1"/>
</dbReference>
<dbReference type="OrthoDB" id="982527at2"/>
<dbReference type="Gene3D" id="3.40.33.10">
    <property type="entry name" value="CAP"/>
    <property type="match status" value="1"/>
</dbReference>
<dbReference type="InterPro" id="IPR035940">
    <property type="entry name" value="CAP_sf"/>
</dbReference>
<comment type="caution">
    <text evidence="2">The sequence shown here is derived from an EMBL/GenBank/DDBJ whole genome shotgun (WGS) entry which is preliminary data.</text>
</comment>
<keyword evidence="3" id="KW-1185">Reference proteome</keyword>
<accession>A0A4Y8SJT4</accession>
<dbReference type="SUPFAM" id="SSF55797">
    <property type="entry name" value="PR-1-like"/>
    <property type="match status" value="1"/>
</dbReference>
<protein>
    <submittedName>
        <fullName evidence="2">CAP domain-containing protein</fullName>
    </submittedName>
</protein>
<dbReference type="PANTHER" id="PTHR31157:SF1">
    <property type="entry name" value="SCP DOMAIN-CONTAINING PROTEIN"/>
    <property type="match status" value="1"/>
</dbReference>
<organism evidence="2 3">
    <name type="scientific">Mucilaginibacter psychrotolerans</name>
    <dbReference type="NCBI Taxonomy" id="1524096"/>
    <lineage>
        <taxon>Bacteria</taxon>
        <taxon>Pseudomonadati</taxon>
        <taxon>Bacteroidota</taxon>
        <taxon>Sphingobacteriia</taxon>
        <taxon>Sphingobacteriales</taxon>
        <taxon>Sphingobacteriaceae</taxon>
        <taxon>Mucilaginibacter</taxon>
    </lineage>
</organism>
<feature type="domain" description="SCP" evidence="1">
    <location>
        <begin position="57"/>
        <end position="152"/>
    </location>
</feature>